<name>A0AAV9XWG3_9CRYT</name>
<gene>
    <name evidence="2" type="ORF">RS030_243598</name>
</gene>
<evidence type="ECO:0000313" key="2">
    <source>
        <dbReference type="EMBL" id="KAK6589046.1"/>
    </source>
</evidence>
<protein>
    <submittedName>
        <fullName evidence="2">Uncharacterized protein</fullName>
    </submittedName>
</protein>
<organism evidence="2 3">
    <name type="scientific">Cryptosporidium xiaoi</name>
    <dbReference type="NCBI Taxonomy" id="659607"/>
    <lineage>
        <taxon>Eukaryota</taxon>
        <taxon>Sar</taxon>
        <taxon>Alveolata</taxon>
        <taxon>Apicomplexa</taxon>
        <taxon>Conoidasida</taxon>
        <taxon>Coccidia</taxon>
        <taxon>Eucoccidiorida</taxon>
        <taxon>Eimeriorina</taxon>
        <taxon>Cryptosporidiidae</taxon>
        <taxon>Cryptosporidium</taxon>
    </lineage>
</organism>
<evidence type="ECO:0000256" key="1">
    <source>
        <dbReference type="SAM" id="SignalP"/>
    </source>
</evidence>
<proteinExistence type="predicted"/>
<feature type="chain" id="PRO_5043889096" evidence="1">
    <location>
        <begin position="25"/>
        <end position="176"/>
    </location>
</feature>
<dbReference type="Proteomes" id="UP001311799">
    <property type="component" value="Unassembled WGS sequence"/>
</dbReference>
<dbReference type="EMBL" id="JAWDEY010000016">
    <property type="protein sequence ID" value="KAK6589046.1"/>
    <property type="molecule type" value="Genomic_DNA"/>
</dbReference>
<dbReference type="AlphaFoldDB" id="A0AAV9XWG3"/>
<accession>A0AAV9XWG3</accession>
<sequence>MFIIGSTGCLYLFFIAMLLPFISSGVVNKTNGNIDYSWFNDNANGVLSSNNKDIYSNINDNLKLSSFRSNYVKDITNEHDNDNNNGVNGNDMSFSYYYVSENREIKAWFHNFSEDNFEYYTDTLKNANADIEDKKADSGILTFVLSNLLKPLYTLFNDWKIGWKFICSFFYDLVFN</sequence>
<keyword evidence="3" id="KW-1185">Reference proteome</keyword>
<feature type="signal peptide" evidence="1">
    <location>
        <begin position="1"/>
        <end position="24"/>
    </location>
</feature>
<comment type="caution">
    <text evidence="2">The sequence shown here is derived from an EMBL/GenBank/DDBJ whole genome shotgun (WGS) entry which is preliminary data.</text>
</comment>
<keyword evidence="1" id="KW-0732">Signal</keyword>
<evidence type="ECO:0000313" key="3">
    <source>
        <dbReference type="Proteomes" id="UP001311799"/>
    </source>
</evidence>
<reference evidence="2 3" key="1">
    <citation type="submission" date="2023-10" db="EMBL/GenBank/DDBJ databases">
        <title>Comparative genomics analysis reveals potential genetic determinants of host preference in Cryptosporidium xiaoi.</title>
        <authorList>
            <person name="Xiao L."/>
            <person name="Li J."/>
        </authorList>
    </citation>
    <scope>NUCLEOTIDE SEQUENCE [LARGE SCALE GENOMIC DNA]</scope>
    <source>
        <strain evidence="2 3">52996</strain>
    </source>
</reference>